<evidence type="ECO:0000313" key="2">
    <source>
        <dbReference type="Proteomes" id="UP001580430"/>
    </source>
</evidence>
<dbReference type="Proteomes" id="UP001580430">
    <property type="component" value="Unassembled WGS sequence"/>
</dbReference>
<protein>
    <submittedName>
        <fullName evidence="1">Uncharacterized protein</fullName>
    </submittedName>
</protein>
<reference evidence="1 2" key="1">
    <citation type="submission" date="2024-09" db="EMBL/GenBank/DDBJ databases">
        <title>Paenibacillus zeirhizospherea sp. nov., isolated from surface of the maize (Zea mays) roots in a horticulture field, Hungary.</title>
        <authorList>
            <person name="Marton D."/>
            <person name="Farkas M."/>
            <person name="Bedics A."/>
            <person name="Toth E."/>
            <person name="Tancsics A."/>
            <person name="Boka K."/>
            <person name="Marati G."/>
            <person name="Kriszt B."/>
            <person name="Cserhati M."/>
        </authorList>
    </citation>
    <scope>NUCLEOTIDE SEQUENCE [LARGE SCALE GENOMIC DNA]</scope>
    <source>
        <strain evidence="1 2">JCM 18446</strain>
    </source>
</reference>
<organism evidence="1 2">
    <name type="scientific">Paenibacillus medicaginis</name>
    <dbReference type="NCBI Taxonomy" id="1470560"/>
    <lineage>
        <taxon>Bacteria</taxon>
        <taxon>Bacillati</taxon>
        <taxon>Bacillota</taxon>
        <taxon>Bacilli</taxon>
        <taxon>Bacillales</taxon>
        <taxon>Paenibacillaceae</taxon>
        <taxon>Paenibacillus</taxon>
    </lineage>
</organism>
<gene>
    <name evidence="1" type="ORF">ACE5LO_01555</name>
</gene>
<accession>A0ABV5BXM5</accession>
<proteinExistence type="predicted"/>
<sequence length="75" mass="8797">MEEILNDLKIEAKKYNNVKDFISGVNPYFDSIGQLHFTKKYNETVKGNVTTLSYAAITFRREGYQDFESFYNVNK</sequence>
<dbReference type="RefSeq" id="WP_375518322.1">
    <property type="nucleotide sequence ID" value="NZ_JBHIRY010000001.1"/>
</dbReference>
<comment type="caution">
    <text evidence="1">The sequence shown here is derived from an EMBL/GenBank/DDBJ whole genome shotgun (WGS) entry which is preliminary data.</text>
</comment>
<name>A0ABV5BXM5_9BACL</name>
<keyword evidence="2" id="KW-1185">Reference proteome</keyword>
<evidence type="ECO:0000313" key="1">
    <source>
        <dbReference type="EMBL" id="MFB5759070.1"/>
    </source>
</evidence>
<dbReference type="EMBL" id="JBHIRY010000001">
    <property type="protein sequence ID" value="MFB5759070.1"/>
    <property type="molecule type" value="Genomic_DNA"/>
</dbReference>